<dbReference type="InterPro" id="IPR036236">
    <property type="entry name" value="Znf_C2H2_sf"/>
</dbReference>
<dbReference type="SMART" id="SM00355">
    <property type="entry name" value="ZnF_C2H2"/>
    <property type="match status" value="5"/>
</dbReference>
<reference evidence="14" key="1">
    <citation type="submission" date="2014-01" db="EMBL/GenBank/DDBJ databases">
        <authorList>
            <person name="Aslett M."/>
        </authorList>
    </citation>
    <scope>NUCLEOTIDE SEQUENCE</scope>
</reference>
<accession>A0A077Z3J9</accession>
<dbReference type="PANTHER" id="PTHR45891">
    <property type="entry name" value="ZINC FINGER HOMEOBOX PROTEIN"/>
    <property type="match status" value="1"/>
</dbReference>
<evidence type="ECO:0000256" key="9">
    <source>
        <dbReference type="ARBA" id="ARBA00023163"/>
    </source>
</evidence>
<gene>
    <name evidence="14" type="ORF">TTRE_0000249801</name>
</gene>
<feature type="compositionally biased region" description="Polar residues" evidence="12">
    <location>
        <begin position="74"/>
        <end position="87"/>
    </location>
</feature>
<dbReference type="PANTHER" id="PTHR45891:SF3">
    <property type="entry name" value="ZINC FINGER PROTEIN 2"/>
    <property type="match status" value="1"/>
</dbReference>
<dbReference type="InterPro" id="IPR003604">
    <property type="entry name" value="Matrin/U1-like-C_Znf_C2H2"/>
</dbReference>
<dbReference type="GO" id="GO:0000981">
    <property type="term" value="F:DNA-binding transcription factor activity, RNA polymerase II-specific"/>
    <property type="evidence" value="ECO:0007669"/>
    <property type="project" value="TreeGrafter"/>
</dbReference>
<protein>
    <recommendedName>
        <fullName evidence="13">C2H2-type domain-containing protein</fullName>
    </recommendedName>
</protein>
<evidence type="ECO:0000256" key="1">
    <source>
        <dbReference type="ARBA" id="ARBA00004123"/>
    </source>
</evidence>
<dbReference type="STRING" id="36087.A0A077Z3J9"/>
<evidence type="ECO:0000256" key="8">
    <source>
        <dbReference type="ARBA" id="ARBA00023155"/>
    </source>
</evidence>
<dbReference type="GO" id="GO:0005634">
    <property type="term" value="C:nucleus"/>
    <property type="evidence" value="ECO:0007669"/>
    <property type="project" value="UniProtKB-SubCell"/>
</dbReference>
<dbReference type="OrthoDB" id="6417226at2759"/>
<dbReference type="Proteomes" id="UP000030665">
    <property type="component" value="Unassembled WGS sequence"/>
</dbReference>
<name>A0A077Z3J9_TRITR</name>
<dbReference type="InterPro" id="IPR013087">
    <property type="entry name" value="Znf_C2H2_type"/>
</dbReference>
<dbReference type="GO" id="GO:0008270">
    <property type="term" value="F:zinc ion binding"/>
    <property type="evidence" value="ECO:0007669"/>
    <property type="project" value="UniProtKB-KW"/>
</dbReference>
<keyword evidence="9" id="KW-0804">Transcription</keyword>
<comment type="subcellular location">
    <subcellularLocation>
        <location evidence="1">Nucleus</location>
    </subcellularLocation>
</comment>
<keyword evidence="8" id="KW-0371">Homeobox</keyword>
<dbReference type="SUPFAM" id="SSF57667">
    <property type="entry name" value="beta-beta-alpha zinc fingers"/>
    <property type="match status" value="1"/>
</dbReference>
<dbReference type="PROSITE" id="PS50157">
    <property type="entry name" value="ZINC_FINGER_C2H2_2"/>
    <property type="match status" value="1"/>
</dbReference>
<keyword evidence="5" id="KW-0862">Zinc</keyword>
<organism evidence="14 15">
    <name type="scientific">Trichuris trichiura</name>
    <name type="common">Whipworm</name>
    <name type="synonym">Trichocephalus trichiurus</name>
    <dbReference type="NCBI Taxonomy" id="36087"/>
    <lineage>
        <taxon>Eukaryota</taxon>
        <taxon>Metazoa</taxon>
        <taxon>Ecdysozoa</taxon>
        <taxon>Nematoda</taxon>
        <taxon>Enoplea</taxon>
        <taxon>Dorylaimia</taxon>
        <taxon>Trichinellida</taxon>
        <taxon>Trichuridae</taxon>
        <taxon>Trichuris</taxon>
    </lineage>
</organism>
<sequence>MAATAGSRQNEGCPYTDPAIFTGQQLPVITEAANEGDSISTTWSTNCTLNQNVMCKQSRADTYTPALTKIESPYNGTISTEPASPSSAGERDDFDLGNTKSHAILGWIGYNSDSRVAYVFECCEDSSSKSGNGNFEKNLAQQAALTLSTETIGSLPTGPITYLRHWKWALAQATSGDSYELQERRHFKLEPLEKMSNACKYPACESVDQCLFLCLLCKLRFLRAPCFLDHCSTLHKIDEGEERSLFMGLSASAVLLPDFENGGRALLLRMEDVPWSRCENELAKSDDENTVNKNEPKPSSVVAAEIPLVRSKNDREKGCEQAIAWKTFRISNGQAGFAFKRCDAATSSVSPEHSSTTTVSSPYSPYAVASTSLGAIQPAPSCSMLAQSRNSAKTLKCPKCNWHYKYHETLEIHMKEKHSDNEVSCVYCLTSQPHPRLARGENYICGYKPYRCDICRYSTTTKGNLAIHMQSDKHLNNAQELQQAQFLSGREADSNASHVAAIVGISTMFPRFYATVRLLSDDHLSTISCQPSIKKGPIFRCDICNYETCIARNLRIHMTSEKHSQNSVHLSQQNAASFEQCNGLTMDRMSAKLFDWTNAPPACSDIQPCMSTESTVNEFEDGNEMVTQFVEKPESLAAFFELDGAMRPFQCCICLDFTCESVEEIAKHVTSDRTQANDSDVSHLAGNYVCNLCKYKTQLKANFALHMKTEKHLQRLQLVSHTAG</sequence>
<dbReference type="PROSITE" id="PS00028">
    <property type="entry name" value="ZINC_FINGER_C2H2_1"/>
    <property type="match status" value="1"/>
</dbReference>
<evidence type="ECO:0000259" key="13">
    <source>
        <dbReference type="PROSITE" id="PS50157"/>
    </source>
</evidence>
<dbReference type="AlphaFoldDB" id="A0A077Z3J9"/>
<evidence type="ECO:0000256" key="10">
    <source>
        <dbReference type="ARBA" id="ARBA00023242"/>
    </source>
</evidence>
<feature type="domain" description="C2H2-type" evidence="13">
    <location>
        <begin position="395"/>
        <end position="423"/>
    </location>
</feature>
<evidence type="ECO:0000256" key="11">
    <source>
        <dbReference type="PROSITE-ProRule" id="PRU00042"/>
    </source>
</evidence>
<evidence type="ECO:0000313" key="14">
    <source>
        <dbReference type="EMBL" id="CDW54228.1"/>
    </source>
</evidence>
<evidence type="ECO:0000313" key="15">
    <source>
        <dbReference type="Proteomes" id="UP000030665"/>
    </source>
</evidence>
<keyword evidence="2" id="KW-0479">Metal-binding</keyword>
<dbReference type="SMART" id="SM00451">
    <property type="entry name" value="ZnF_U1"/>
    <property type="match status" value="2"/>
</dbReference>
<evidence type="ECO:0000256" key="4">
    <source>
        <dbReference type="ARBA" id="ARBA00022771"/>
    </source>
</evidence>
<evidence type="ECO:0000256" key="6">
    <source>
        <dbReference type="ARBA" id="ARBA00023015"/>
    </source>
</evidence>
<keyword evidence="15" id="KW-1185">Reference proteome</keyword>
<feature type="region of interest" description="Disordered" evidence="12">
    <location>
        <begin position="72"/>
        <end position="93"/>
    </location>
</feature>
<keyword evidence="10" id="KW-0539">Nucleus</keyword>
<dbReference type="FunFam" id="3.30.160.60:FF:000081">
    <property type="entry name" value="Zinc finger homeobox protein 4"/>
    <property type="match status" value="1"/>
</dbReference>
<keyword evidence="6" id="KW-0805">Transcription regulation</keyword>
<dbReference type="GO" id="GO:0000978">
    <property type="term" value="F:RNA polymerase II cis-regulatory region sequence-specific DNA binding"/>
    <property type="evidence" value="ECO:0007669"/>
    <property type="project" value="TreeGrafter"/>
</dbReference>
<evidence type="ECO:0000256" key="5">
    <source>
        <dbReference type="ARBA" id="ARBA00022833"/>
    </source>
</evidence>
<proteinExistence type="predicted"/>
<keyword evidence="7" id="KW-0238">DNA-binding</keyword>
<evidence type="ECO:0000256" key="3">
    <source>
        <dbReference type="ARBA" id="ARBA00022737"/>
    </source>
</evidence>
<keyword evidence="3" id="KW-0677">Repeat</keyword>
<dbReference type="Gene3D" id="3.30.160.60">
    <property type="entry name" value="Classic Zinc Finger"/>
    <property type="match status" value="1"/>
</dbReference>
<dbReference type="EMBL" id="HG805885">
    <property type="protein sequence ID" value="CDW54228.1"/>
    <property type="molecule type" value="Genomic_DNA"/>
</dbReference>
<evidence type="ECO:0000256" key="7">
    <source>
        <dbReference type="ARBA" id="ARBA00023125"/>
    </source>
</evidence>
<evidence type="ECO:0000256" key="2">
    <source>
        <dbReference type="ARBA" id="ARBA00022723"/>
    </source>
</evidence>
<dbReference type="InterPro" id="IPR051968">
    <property type="entry name" value="ZnFinger_Homeobox_TR"/>
</dbReference>
<reference evidence="14" key="2">
    <citation type="submission" date="2014-03" db="EMBL/GenBank/DDBJ databases">
        <title>The whipworm genome and dual-species transcriptomics of an intimate host-pathogen interaction.</title>
        <authorList>
            <person name="Foth B.J."/>
            <person name="Tsai I.J."/>
            <person name="Reid A.J."/>
            <person name="Bancroft A.J."/>
            <person name="Nichol S."/>
            <person name="Tracey A."/>
            <person name="Holroyd N."/>
            <person name="Cotton J.A."/>
            <person name="Stanley E.J."/>
            <person name="Zarowiecki M."/>
            <person name="Liu J.Z."/>
            <person name="Huckvale T."/>
            <person name="Cooper P.J."/>
            <person name="Grencis R.K."/>
            <person name="Berriman M."/>
        </authorList>
    </citation>
    <scope>NUCLEOTIDE SEQUENCE [LARGE SCALE GENOMIC DNA]</scope>
</reference>
<keyword evidence="4 11" id="KW-0863">Zinc-finger</keyword>
<evidence type="ECO:0000256" key="12">
    <source>
        <dbReference type="SAM" id="MobiDB-lite"/>
    </source>
</evidence>